<feature type="transmembrane region" description="Helical" evidence="15">
    <location>
        <begin position="64"/>
        <end position="83"/>
    </location>
</feature>
<dbReference type="GO" id="GO:0005509">
    <property type="term" value="F:calcium ion binding"/>
    <property type="evidence" value="ECO:0007669"/>
    <property type="project" value="InterPro"/>
</dbReference>
<keyword evidence="10" id="KW-0406">Ion transport</keyword>
<evidence type="ECO:0000256" key="3">
    <source>
        <dbReference type="ARBA" id="ARBA00022448"/>
    </source>
</evidence>
<feature type="domain" description="EF-hand" evidence="16">
    <location>
        <begin position="234"/>
        <end position="269"/>
    </location>
</feature>
<dbReference type="STRING" id="400682.A0A1X7UZ08"/>
<evidence type="ECO:0000259" key="16">
    <source>
        <dbReference type="PROSITE" id="PS50222"/>
    </source>
</evidence>
<dbReference type="InterPro" id="IPR002048">
    <property type="entry name" value="EF_hand_dom"/>
</dbReference>
<dbReference type="OrthoDB" id="10056860at2759"/>
<evidence type="ECO:0000256" key="9">
    <source>
        <dbReference type="ARBA" id="ARBA00022946"/>
    </source>
</evidence>
<dbReference type="GO" id="GO:0036444">
    <property type="term" value="P:calcium import into the mitochondrion"/>
    <property type="evidence" value="ECO:0007669"/>
    <property type="project" value="TreeGrafter"/>
</dbReference>
<dbReference type="InterPro" id="IPR011992">
    <property type="entry name" value="EF-hand-dom_pair"/>
</dbReference>
<dbReference type="GO" id="GO:1990246">
    <property type="term" value="C:uniplex complex"/>
    <property type="evidence" value="ECO:0007669"/>
    <property type="project" value="TreeGrafter"/>
</dbReference>
<dbReference type="SUPFAM" id="SSF47473">
    <property type="entry name" value="EF-hand"/>
    <property type="match status" value="1"/>
</dbReference>
<keyword evidence="5" id="KW-0479">Metal-binding</keyword>
<keyword evidence="9" id="KW-0809">Transit peptide</keyword>
<dbReference type="PROSITE" id="PS00018">
    <property type="entry name" value="EF_HAND_1"/>
    <property type="match status" value="1"/>
</dbReference>
<keyword evidence="3" id="KW-0813">Transport</keyword>
<keyword evidence="12 15" id="KW-0472">Membrane</keyword>
<protein>
    <recommendedName>
        <fullName evidence="16">EF-hand domain-containing protein</fullName>
    </recommendedName>
</protein>
<evidence type="ECO:0000256" key="5">
    <source>
        <dbReference type="ARBA" id="ARBA00022723"/>
    </source>
</evidence>
<evidence type="ECO:0000256" key="13">
    <source>
        <dbReference type="ARBA" id="ARBA00038333"/>
    </source>
</evidence>
<dbReference type="EnsemblMetazoa" id="Aqu2.1.32587_001">
    <property type="protein sequence ID" value="Aqu2.1.32587_001"/>
    <property type="gene ID" value="Aqu2.1.32587"/>
</dbReference>
<dbReference type="AlphaFoldDB" id="A0A1X7UZ08"/>
<evidence type="ECO:0000256" key="2">
    <source>
        <dbReference type="ARBA" id="ARBA00004569"/>
    </source>
</evidence>
<feature type="region of interest" description="Disordered" evidence="14">
    <location>
        <begin position="90"/>
        <end position="121"/>
    </location>
</feature>
<dbReference type="InterPro" id="IPR039800">
    <property type="entry name" value="MICU1/2/3"/>
</dbReference>
<evidence type="ECO:0000256" key="14">
    <source>
        <dbReference type="SAM" id="MobiDB-lite"/>
    </source>
</evidence>
<dbReference type="InterPro" id="IPR018247">
    <property type="entry name" value="EF_Hand_1_Ca_BS"/>
</dbReference>
<dbReference type="PANTHER" id="PTHR12294:SF1">
    <property type="entry name" value="CALCIUM UPTAKE PROTEIN 1, MITOCHONDRIAL"/>
    <property type="match status" value="1"/>
</dbReference>
<dbReference type="PROSITE" id="PS50222">
    <property type="entry name" value="EF_HAND_2"/>
    <property type="match status" value="1"/>
</dbReference>
<keyword evidence="15" id="KW-1133">Transmembrane helix</keyword>
<evidence type="ECO:0000256" key="4">
    <source>
        <dbReference type="ARBA" id="ARBA00022568"/>
    </source>
</evidence>
<keyword evidence="6" id="KW-0677">Repeat</keyword>
<evidence type="ECO:0000256" key="7">
    <source>
        <dbReference type="ARBA" id="ARBA00022792"/>
    </source>
</evidence>
<evidence type="ECO:0000256" key="12">
    <source>
        <dbReference type="ARBA" id="ARBA00023136"/>
    </source>
</evidence>
<dbReference type="Gene3D" id="1.10.238.10">
    <property type="entry name" value="EF-hand"/>
    <property type="match status" value="1"/>
</dbReference>
<evidence type="ECO:0000256" key="6">
    <source>
        <dbReference type="ARBA" id="ARBA00022737"/>
    </source>
</evidence>
<reference evidence="17" key="1">
    <citation type="submission" date="2017-05" db="UniProtKB">
        <authorList>
            <consortium name="EnsemblMetazoa"/>
        </authorList>
    </citation>
    <scope>IDENTIFICATION</scope>
</reference>
<comment type="similarity">
    <text evidence="13">Belongs to the MICU1 family. MICU1 subfamily.</text>
</comment>
<evidence type="ECO:0000313" key="17">
    <source>
        <dbReference type="EnsemblMetazoa" id="Aqu2.1.32587_001"/>
    </source>
</evidence>
<evidence type="ECO:0000256" key="1">
    <source>
        <dbReference type="ARBA" id="ARBA00004273"/>
    </source>
</evidence>
<keyword evidence="4" id="KW-0109">Calcium transport</keyword>
<organism evidence="17">
    <name type="scientific">Amphimedon queenslandica</name>
    <name type="common">Sponge</name>
    <dbReference type="NCBI Taxonomy" id="400682"/>
    <lineage>
        <taxon>Eukaryota</taxon>
        <taxon>Metazoa</taxon>
        <taxon>Porifera</taxon>
        <taxon>Demospongiae</taxon>
        <taxon>Heteroscleromorpha</taxon>
        <taxon>Haplosclerida</taxon>
        <taxon>Niphatidae</taxon>
        <taxon>Amphimedon</taxon>
    </lineage>
</organism>
<keyword evidence="11" id="KW-0496">Mitochondrion</keyword>
<sequence>MSRRLLYLLQMRGARTETSFNRVLGVCPVSTHPSIARYSTVSSEGSSTSESTFSRQQYKARIRLYSVACGSLCALIGSSYILYQQMKARADEGKEEEEKESKDGERSKEGEEEEGEKKDRVSFHDRSVMAYEDRIRAYSTPDKIFRYFATLRIKEEDGSRNIYMTPQDFIRAITPGTMQPQEYGLDLYRTVTIETIEKEGLGCMEDSNSVFNKLGQHGLISFSDFLFLLTILATPMKHFELAFKMFDFNGDGEVEFDEFETVQSVLLSSTAMGVRHRDHVINDDGELSRKEFVHVLKSRNSRGLQKSRELGLAKLMNSVVACSAKAVKDKLGIEA</sequence>
<comment type="subcellular location">
    <subcellularLocation>
        <location evidence="1">Mitochondrion inner membrane</location>
    </subcellularLocation>
    <subcellularLocation>
        <location evidence="2">Mitochondrion intermembrane space</location>
    </subcellularLocation>
</comment>
<keyword evidence="8" id="KW-0106">Calcium</keyword>
<evidence type="ECO:0000256" key="11">
    <source>
        <dbReference type="ARBA" id="ARBA00023128"/>
    </source>
</evidence>
<dbReference type="InParanoid" id="A0A1X7UZ08"/>
<dbReference type="GO" id="GO:0005758">
    <property type="term" value="C:mitochondrial intermembrane space"/>
    <property type="evidence" value="ECO:0007669"/>
    <property type="project" value="UniProtKB-SubCell"/>
</dbReference>
<proteinExistence type="inferred from homology"/>
<accession>A0A1X7UZ08</accession>
<evidence type="ECO:0000256" key="10">
    <source>
        <dbReference type="ARBA" id="ARBA00023065"/>
    </source>
</evidence>
<evidence type="ECO:0000256" key="8">
    <source>
        <dbReference type="ARBA" id="ARBA00022837"/>
    </source>
</evidence>
<dbReference type="PANTHER" id="PTHR12294">
    <property type="entry name" value="EF HAND DOMAIN FAMILY A1,A2-RELATED"/>
    <property type="match status" value="1"/>
</dbReference>
<name>A0A1X7UZ08_AMPQE</name>
<feature type="compositionally biased region" description="Basic and acidic residues" evidence="14">
    <location>
        <begin position="99"/>
        <end position="121"/>
    </location>
</feature>
<evidence type="ECO:0000256" key="15">
    <source>
        <dbReference type="SAM" id="Phobius"/>
    </source>
</evidence>
<keyword evidence="15" id="KW-0812">Transmembrane</keyword>
<keyword evidence="7" id="KW-0999">Mitochondrion inner membrane</keyword>
<dbReference type="GO" id="GO:0051560">
    <property type="term" value="P:mitochondrial calcium ion homeostasis"/>
    <property type="evidence" value="ECO:0007669"/>
    <property type="project" value="TreeGrafter"/>
</dbReference>